<dbReference type="Proteomes" id="UP000588068">
    <property type="component" value="Unassembled WGS sequence"/>
</dbReference>
<dbReference type="AlphaFoldDB" id="A0A841HMQ7"/>
<accession>A0A841HMQ7</accession>
<dbReference type="RefSeq" id="WP_184332924.1">
    <property type="nucleotide sequence ID" value="NZ_JACHHZ010000003.1"/>
</dbReference>
<comment type="caution">
    <text evidence="1">The sequence shown here is derived from an EMBL/GenBank/DDBJ whole genome shotgun (WGS) entry which is preliminary data.</text>
</comment>
<proteinExistence type="predicted"/>
<dbReference type="EMBL" id="JACHHZ010000003">
    <property type="protein sequence ID" value="MBB6094023.1"/>
    <property type="molecule type" value="Genomic_DNA"/>
</dbReference>
<sequence>MSDRTNTASARFANEPAFGEYTVPARSHALMQGEEVVALVFEERFAEMLSKSPIMLALIERASSAPCDFAADGTHADDCLACDSRALLEELPPAPSLQ</sequence>
<name>A0A841HMQ7_9GAMM</name>
<gene>
    <name evidence="1" type="ORF">HNQ60_002904</name>
</gene>
<organism evidence="1 2">
    <name type="scientific">Povalibacter uvarum</name>
    <dbReference type="NCBI Taxonomy" id="732238"/>
    <lineage>
        <taxon>Bacteria</taxon>
        <taxon>Pseudomonadati</taxon>
        <taxon>Pseudomonadota</taxon>
        <taxon>Gammaproteobacteria</taxon>
        <taxon>Steroidobacterales</taxon>
        <taxon>Steroidobacteraceae</taxon>
        <taxon>Povalibacter</taxon>
    </lineage>
</organism>
<keyword evidence="2" id="KW-1185">Reference proteome</keyword>
<evidence type="ECO:0000313" key="1">
    <source>
        <dbReference type="EMBL" id="MBB6094023.1"/>
    </source>
</evidence>
<evidence type="ECO:0000313" key="2">
    <source>
        <dbReference type="Proteomes" id="UP000588068"/>
    </source>
</evidence>
<protein>
    <submittedName>
        <fullName evidence="1">Uncharacterized protein</fullName>
    </submittedName>
</protein>
<reference evidence="1 2" key="1">
    <citation type="submission" date="2020-08" db="EMBL/GenBank/DDBJ databases">
        <title>Genomic Encyclopedia of Type Strains, Phase IV (KMG-IV): sequencing the most valuable type-strain genomes for metagenomic binning, comparative biology and taxonomic classification.</title>
        <authorList>
            <person name="Goeker M."/>
        </authorList>
    </citation>
    <scope>NUCLEOTIDE SEQUENCE [LARGE SCALE GENOMIC DNA]</scope>
    <source>
        <strain evidence="1 2">DSM 26723</strain>
    </source>
</reference>